<dbReference type="InterPro" id="IPR001623">
    <property type="entry name" value="DnaJ_domain"/>
</dbReference>
<evidence type="ECO:0000259" key="2">
    <source>
        <dbReference type="PROSITE" id="PS50076"/>
    </source>
</evidence>
<dbReference type="InterPro" id="IPR050817">
    <property type="entry name" value="DjlA_DnaK_co-chaperone"/>
</dbReference>
<evidence type="ECO:0000313" key="4">
    <source>
        <dbReference type="Proteomes" id="UP000035067"/>
    </source>
</evidence>
<accession>A0A0G2IX12</accession>
<dbReference type="Pfam" id="PF00226">
    <property type="entry name" value="DnaJ"/>
    <property type="match status" value="1"/>
</dbReference>
<feature type="domain" description="J" evidence="2">
    <location>
        <begin position="4"/>
        <end position="65"/>
    </location>
</feature>
<evidence type="ECO:0000313" key="3">
    <source>
        <dbReference type="EMBL" id="KKZ13232.1"/>
    </source>
</evidence>
<dbReference type="Proteomes" id="UP000035067">
    <property type="component" value="Unassembled WGS sequence"/>
</dbReference>
<dbReference type="SUPFAM" id="SSF46565">
    <property type="entry name" value="Chaperone J-domain"/>
    <property type="match status" value="1"/>
</dbReference>
<dbReference type="InterPro" id="IPR036869">
    <property type="entry name" value="J_dom_sf"/>
</dbReference>
<dbReference type="Gene3D" id="1.10.287.110">
    <property type="entry name" value="DnaJ domain"/>
    <property type="match status" value="1"/>
</dbReference>
<reference evidence="3 4" key="1">
    <citation type="submission" date="2015-01" db="EMBL/GenBank/DDBJ databases">
        <title>Lifestyle Evolution in Cyanobacterial Symbionts of Sponges.</title>
        <authorList>
            <person name="Burgsdorf I."/>
            <person name="Slaby B.M."/>
            <person name="Handley K.M."/>
            <person name="Haber M."/>
            <person name="Blom J."/>
            <person name="Marshall C.W."/>
            <person name="Gilbert J.A."/>
            <person name="Hentschel U."/>
            <person name="Steindler L."/>
        </authorList>
    </citation>
    <scope>NUCLEOTIDE SEQUENCE [LARGE SCALE GENOMIC DNA]</scope>
    <source>
        <strain evidence="3">SP3</strain>
    </source>
</reference>
<dbReference type="CDD" id="cd06257">
    <property type="entry name" value="DnaJ"/>
    <property type="match status" value="1"/>
</dbReference>
<evidence type="ECO:0000256" key="1">
    <source>
        <dbReference type="SAM" id="MobiDB-lite"/>
    </source>
</evidence>
<organism evidence="3 4">
    <name type="scientific">Candidatus Synechococcus spongiarum SP3</name>
    <dbReference type="NCBI Taxonomy" id="1604020"/>
    <lineage>
        <taxon>Bacteria</taxon>
        <taxon>Bacillati</taxon>
        <taxon>Cyanobacteriota</taxon>
        <taxon>Cyanophyceae</taxon>
        <taxon>Synechococcales</taxon>
        <taxon>Synechococcaceae</taxon>
        <taxon>Synechococcus</taxon>
    </lineage>
</organism>
<dbReference type="PATRIC" id="fig|1604020.3.peg.1042"/>
<name>A0A0G2IX12_9SYNE</name>
<comment type="caution">
    <text evidence="3">The sequence shown here is derived from an EMBL/GenBank/DDBJ whole genome shotgun (WGS) entry which is preliminary data.</text>
</comment>
<dbReference type="EMBL" id="JXQG01000003">
    <property type="protein sequence ID" value="KKZ13232.1"/>
    <property type="molecule type" value="Genomic_DNA"/>
</dbReference>
<dbReference type="PANTHER" id="PTHR24074">
    <property type="entry name" value="CO-CHAPERONE PROTEIN DJLA"/>
    <property type="match status" value="1"/>
</dbReference>
<feature type="region of interest" description="Disordered" evidence="1">
    <location>
        <begin position="62"/>
        <end position="96"/>
    </location>
</feature>
<dbReference type="PROSITE" id="PS50076">
    <property type="entry name" value="DNAJ_2"/>
    <property type="match status" value="1"/>
</dbReference>
<protein>
    <recommendedName>
        <fullName evidence="2">J domain-containing protein</fullName>
    </recommendedName>
</protein>
<proteinExistence type="predicted"/>
<dbReference type="PRINTS" id="PR00625">
    <property type="entry name" value="JDOMAIN"/>
</dbReference>
<feature type="compositionally biased region" description="Polar residues" evidence="1">
    <location>
        <begin position="62"/>
        <end position="71"/>
    </location>
</feature>
<gene>
    <name evidence="3" type="ORF">TE42_00990</name>
</gene>
<dbReference type="SMART" id="SM00271">
    <property type="entry name" value="DnaJ"/>
    <property type="match status" value="1"/>
</dbReference>
<sequence>MTRDFYKELGLSPAATAADIKVAYRQLVKRHHPDAGGDLQRIVAINLAYGVLSQAETRQAYDATQQGNVQRQAADRARSWRQPRRPSPPSPNAAGEAHQWLRVVFDPANRQLSKIITPFPGQLRSLSANPYDDRTMAAFCRYISDSQRRVDLVQALYQGCCAPPALTDLSTDLYRCFRHAQEGLSQLSLYTRGYVDDYLRDGREVMRLARQLRHGLQQKRRHLHG</sequence>
<dbReference type="AlphaFoldDB" id="A0A0G2IX12"/>